<dbReference type="Proteomes" id="UP001266357">
    <property type="component" value="Unassembled WGS sequence"/>
</dbReference>
<keyword evidence="1" id="KW-0812">Transmembrane</keyword>
<keyword evidence="3" id="KW-1185">Reference proteome</keyword>
<dbReference type="InterPro" id="IPR045584">
    <property type="entry name" value="Pilin-like"/>
</dbReference>
<proteinExistence type="predicted"/>
<dbReference type="Pfam" id="PF07963">
    <property type="entry name" value="N_methyl"/>
    <property type="match status" value="1"/>
</dbReference>
<evidence type="ECO:0000313" key="2">
    <source>
        <dbReference type="EMBL" id="MDT0603305.1"/>
    </source>
</evidence>
<dbReference type="SUPFAM" id="SSF54523">
    <property type="entry name" value="Pili subunits"/>
    <property type="match status" value="1"/>
</dbReference>
<keyword evidence="1" id="KW-1133">Transmembrane helix</keyword>
<gene>
    <name evidence="2" type="ORF">RM573_06820</name>
</gene>
<dbReference type="RefSeq" id="WP_311579232.1">
    <property type="nucleotide sequence ID" value="NZ_JAVRIF010000003.1"/>
</dbReference>
<dbReference type="NCBIfam" id="TIGR02532">
    <property type="entry name" value="IV_pilin_GFxxxE"/>
    <property type="match status" value="1"/>
</dbReference>
<evidence type="ECO:0000256" key="1">
    <source>
        <dbReference type="SAM" id="Phobius"/>
    </source>
</evidence>
<accession>A0ABU3A0K9</accession>
<dbReference type="EMBL" id="JAVRIF010000003">
    <property type="protein sequence ID" value="MDT0603305.1"/>
    <property type="molecule type" value="Genomic_DNA"/>
</dbReference>
<keyword evidence="1" id="KW-0472">Membrane</keyword>
<reference evidence="2 3" key="1">
    <citation type="submission" date="2023-09" db="EMBL/GenBank/DDBJ databases">
        <authorList>
            <person name="Rey-Velasco X."/>
        </authorList>
    </citation>
    <scope>NUCLEOTIDE SEQUENCE [LARGE SCALE GENOMIC DNA]</scope>
    <source>
        <strain evidence="2 3">W431</strain>
    </source>
</reference>
<dbReference type="Gene3D" id="3.30.700.10">
    <property type="entry name" value="Glycoprotein, Type 4 Pilin"/>
    <property type="match status" value="1"/>
</dbReference>
<feature type="transmembrane region" description="Helical" evidence="1">
    <location>
        <begin position="12"/>
        <end position="31"/>
    </location>
</feature>
<protein>
    <submittedName>
        <fullName evidence="2">Prepilin-type N-terminal cleavage/methylation domain-containing protein</fullName>
    </submittedName>
</protein>
<dbReference type="InterPro" id="IPR012902">
    <property type="entry name" value="N_methyl_site"/>
</dbReference>
<sequence length="203" mass="21521">MKKQSGFTLIELVIVVVILGFLAVTAIPKFLDLTDQAKQANIEGMAGGFATAVSLTRAQWEAEGRPQDTNTNFVNYDGSALYLTTPATNTNAFRPGYPMGLTTTGANNGNMNTTRCIEVWNNILAQPPSISDTAADLNNGANIDYFVVQSVGTGSNGNNTCIFYLKESLPKSGGSFVTPTTTAQGNNFTYDPASSTVAITINN</sequence>
<organism evidence="2 3">
    <name type="scientific">Thalassotalea castellviae</name>
    <dbReference type="NCBI Taxonomy" id="3075612"/>
    <lineage>
        <taxon>Bacteria</taxon>
        <taxon>Pseudomonadati</taxon>
        <taxon>Pseudomonadota</taxon>
        <taxon>Gammaproteobacteria</taxon>
        <taxon>Alteromonadales</taxon>
        <taxon>Colwelliaceae</taxon>
        <taxon>Thalassotalea</taxon>
    </lineage>
</organism>
<name>A0ABU3A0K9_9GAMM</name>
<evidence type="ECO:0000313" key="3">
    <source>
        <dbReference type="Proteomes" id="UP001266357"/>
    </source>
</evidence>
<comment type="caution">
    <text evidence="2">The sequence shown here is derived from an EMBL/GenBank/DDBJ whole genome shotgun (WGS) entry which is preliminary data.</text>
</comment>
<dbReference type="PROSITE" id="PS00409">
    <property type="entry name" value="PROKAR_NTER_METHYL"/>
    <property type="match status" value="1"/>
</dbReference>